<dbReference type="Pfam" id="PF19795">
    <property type="entry name" value="DUF6279"/>
    <property type="match status" value="1"/>
</dbReference>
<proteinExistence type="predicted"/>
<reference evidence="1" key="2">
    <citation type="journal article" date="2020" name="Microorganisms">
        <title>Osmotic Adaptation and Compatible Solute Biosynthesis of Phototrophic Bacteria as Revealed from Genome Analyses.</title>
        <authorList>
            <person name="Imhoff J.F."/>
            <person name="Rahn T."/>
            <person name="Kunzel S."/>
            <person name="Keller A."/>
            <person name="Neulinger S.C."/>
        </authorList>
    </citation>
    <scope>NUCLEOTIDE SEQUENCE</scope>
    <source>
        <strain evidence="1">IM 151</strain>
    </source>
</reference>
<dbReference type="Proteomes" id="UP001041814">
    <property type="component" value="Unassembled WGS sequence"/>
</dbReference>
<evidence type="ECO:0008006" key="3">
    <source>
        <dbReference type="Google" id="ProtNLM"/>
    </source>
</evidence>
<dbReference type="InterPro" id="IPR016875">
    <property type="entry name" value="UCP028200"/>
</dbReference>
<evidence type="ECO:0000313" key="2">
    <source>
        <dbReference type="Proteomes" id="UP001041814"/>
    </source>
</evidence>
<sequence length="292" mass="32847">MRRSLLKVAIIAAVLVLAGCSTLRLGYANGPRLAWWWLDGYFDFSSQQEPAVRAAIGRWFDWHRHSELPTYATLLAEAGTAALQPTTPDQVCRWSARFREASEPAVDRALQEGAPLVAGLREAQLQHLEQRFTKRLADMRDEYLQSDPAKRREASVERATDRIEQLYGRLDGAQRALVAELVAESPFDAEAWVAERDRRQREVVQTLRRLVAERADAAQTLPALRALAARSERSADAGYRELMLKLDDYNCRFAARVHNAATAAQRAKARERLLGWGQDLRSLVVTGETALP</sequence>
<reference evidence="1" key="1">
    <citation type="submission" date="2017-08" db="EMBL/GenBank/DDBJ databases">
        <authorList>
            <person name="Imhoff J.F."/>
            <person name="Rahn T."/>
            <person name="Kuenzel S."/>
            <person name="Neulinger S.C."/>
        </authorList>
    </citation>
    <scope>NUCLEOTIDE SEQUENCE</scope>
    <source>
        <strain evidence="1">IM 151</strain>
    </source>
</reference>
<comment type="caution">
    <text evidence="1">The sequence shown here is derived from an EMBL/GenBank/DDBJ whole genome shotgun (WGS) entry which is preliminary data.</text>
</comment>
<gene>
    <name evidence="1" type="ORF">CKO43_12265</name>
</gene>
<accession>A0ABS1DXN7</accession>
<dbReference type="RefSeq" id="WP_200378819.1">
    <property type="nucleotide sequence ID" value="NZ_NRRU01000041.1"/>
</dbReference>
<dbReference type="EMBL" id="NRRU01000041">
    <property type="protein sequence ID" value="MBK1713552.1"/>
    <property type="molecule type" value="Genomic_DNA"/>
</dbReference>
<protein>
    <recommendedName>
        <fullName evidence="3">Lipoprotein</fullName>
    </recommendedName>
</protein>
<dbReference type="PIRSF" id="PIRSF028200">
    <property type="entry name" value="UCP028200"/>
    <property type="match status" value="1"/>
</dbReference>
<evidence type="ECO:0000313" key="1">
    <source>
        <dbReference type="EMBL" id="MBK1713552.1"/>
    </source>
</evidence>
<name>A0ABS1DXN7_RUBGE</name>
<keyword evidence="2" id="KW-1185">Reference proteome</keyword>
<dbReference type="PROSITE" id="PS51257">
    <property type="entry name" value="PROKAR_LIPOPROTEIN"/>
    <property type="match status" value="1"/>
</dbReference>
<organism evidence="1 2">
    <name type="scientific">Rubrivivax gelatinosus</name>
    <name type="common">Rhodocyclus gelatinosus</name>
    <name type="synonym">Rhodopseudomonas gelatinosa</name>
    <dbReference type="NCBI Taxonomy" id="28068"/>
    <lineage>
        <taxon>Bacteria</taxon>
        <taxon>Pseudomonadati</taxon>
        <taxon>Pseudomonadota</taxon>
        <taxon>Betaproteobacteria</taxon>
        <taxon>Burkholderiales</taxon>
        <taxon>Sphaerotilaceae</taxon>
        <taxon>Rubrivivax</taxon>
    </lineage>
</organism>